<evidence type="ECO:0000259" key="2">
    <source>
        <dbReference type="Pfam" id="PF20152"/>
    </source>
</evidence>
<keyword evidence="4" id="KW-1185">Reference proteome</keyword>
<feature type="transmembrane region" description="Helical" evidence="1">
    <location>
        <begin position="231"/>
        <end position="251"/>
    </location>
</feature>
<dbReference type="Proteomes" id="UP000054270">
    <property type="component" value="Unassembled WGS sequence"/>
</dbReference>
<organism evidence="3 4">
    <name type="scientific">Hypholoma sublateritium (strain FD-334 SS-4)</name>
    <dbReference type="NCBI Taxonomy" id="945553"/>
    <lineage>
        <taxon>Eukaryota</taxon>
        <taxon>Fungi</taxon>
        <taxon>Dikarya</taxon>
        <taxon>Basidiomycota</taxon>
        <taxon>Agaricomycotina</taxon>
        <taxon>Agaricomycetes</taxon>
        <taxon>Agaricomycetidae</taxon>
        <taxon>Agaricales</taxon>
        <taxon>Agaricineae</taxon>
        <taxon>Strophariaceae</taxon>
        <taxon>Hypholoma</taxon>
    </lineage>
</organism>
<evidence type="ECO:0000313" key="3">
    <source>
        <dbReference type="EMBL" id="KJA16322.1"/>
    </source>
</evidence>
<keyword evidence="1" id="KW-0812">Transmembrane</keyword>
<keyword evidence="1" id="KW-1133">Transmembrane helix</keyword>
<dbReference type="PANTHER" id="PTHR40465:SF1">
    <property type="entry name" value="DUF6534 DOMAIN-CONTAINING PROTEIN"/>
    <property type="match status" value="1"/>
</dbReference>
<feature type="transmembrane region" description="Helical" evidence="1">
    <location>
        <begin position="42"/>
        <end position="68"/>
    </location>
</feature>
<keyword evidence="1" id="KW-0472">Membrane</keyword>
<evidence type="ECO:0000313" key="4">
    <source>
        <dbReference type="Proteomes" id="UP000054270"/>
    </source>
</evidence>
<name>A0A0D2KNZ3_HYPSF</name>
<protein>
    <recommendedName>
        <fullName evidence="2">DUF6534 domain-containing protein</fullName>
    </recommendedName>
</protein>
<dbReference type="Pfam" id="PF20152">
    <property type="entry name" value="DUF6534"/>
    <property type="match status" value="1"/>
</dbReference>
<dbReference type="AlphaFoldDB" id="A0A0D2KNZ3"/>
<evidence type="ECO:0000256" key="1">
    <source>
        <dbReference type="SAM" id="Phobius"/>
    </source>
</evidence>
<feature type="domain" description="DUF6534" evidence="2">
    <location>
        <begin position="237"/>
        <end position="279"/>
    </location>
</feature>
<dbReference type="InterPro" id="IPR045339">
    <property type="entry name" value="DUF6534"/>
</dbReference>
<reference evidence="4" key="1">
    <citation type="submission" date="2014-04" db="EMBL/GenBank/DDBJ databases">
        <title>Evolutionary Origins and Diversification of the Mycorrhizal Mutualists.</title>
        <authorList>
            <consortium name="DOE Joint Genome Institute"/>
            <consortium name="Mycorrhizal Genomics Consortium"/>
            <person name="Kohler A."/>
            <person name="Kuo A."/>
            <person name="Nagy L.G."/>
            <person name="Floudas D."/>
            <person name="Copeland A."/>
            <person name="Barry K.W."/>
            <person name="Cichocki N."/>
            <person name="Veneault-Fourrey C."/>
            <person name="LaButti K."/>
            <person name="Lindquist E.A."/>
            <person name="Lipzen A."/>
            <person name="Lundell T."/>
            <person name="Morin E."/>
            <person name="Murat C."/>
            <person name="Riley R."/>
            <person name="Ohm R."/>
            <person name="Sun H."/>
            <person name="Tunlid A."/>
            <person name="Henrissat B."/>
            <person name="Grigoriev I.V."/>
            <person name="Hibbett D.S."/>
            <person name="Martin F."/>
        </authorList>
    </citation>
    <scope>NUCLEOTIDE SEQUENCE [LARGE SCALE GENOMIC DNA]</scope>
    <source>
        <strain evidence="4">FD-334 SS-4</strain>
    </source>
</reference>
<dbReference type="EMBL" id="KN817623">
    <property type="protein sequence ID" value="KJA16322.1"/>
    <property type="molecule type" value="Genomic_DNA"/>
</dbReference>
<proteinExistence type="predicted"/>
<accession>A0A0D2KNZ3</accession>
<gene>
    <name evidence="3" type="ORF">HYPSUDRAFT_91349</name>
</gene>
<sequence>MIEGAAPILLLGLRSSHALRPCSRLLPPLMSFFGFKLDLGPSFGAYLVGTMVTNVLLGATCVQTYIYLREYEDRLPVKGAVLALLVLELVHAALSMHVVYHYLINNYANPLGLLTDVWSVNVSKMRCVRHMTIIMTHDAICADRVPFHSVSELSYLLSGVLTRILACLFAGINRPARPAGLCHANILCIRSDAARSHSCGCTIVYELRSCNWFKHPLIASMVGAPDKLAQIILIIGAFVDVLVAGVLSYYLNKARTGIKQTDKIIDRLMKYAINNGILCI</sequence>
<dbReference type="STRING" id="945553.A0A0D2KNZ3"/>
<dbReference type="OrthoDB" id="2535105at2759"/>
<feature type="transmembrane region" description="Helical" evidence="1">
    <location>
        <begin position="80"/>
        <end position="103"/>
    </location>
</feature>
<dbReference type="PANTHER" id="PTHR40465">
    <property type="entry name" value="CHROMOSOME 1, WHOLE GENOME SHOTGUN SEQUENCE"/>
    <property type="match status" value="1"/>
</dbReference>